<feature type="domain" description="Enoyl reductase (ER)" evidence="1">
    <location>
        <begin position="10"/>
        <end position="300"/>
    </location>
</feature>
<dbReference type="RefSeq" id="WP_373950656.1">
    <property type="nucleotide sequence ID" value="NZ_JBHDLN010000004.1"/>
</dbReference>
<dbReference type="SMART" id="SM00829">
    <property type="entry name" value="PKS_ER"/>
    <property type="match status" value="1"/>
</dbReference>
<accession>A0ABV4UXW9</accession>
<dbReference type="SUPFAM" id="SSF51735">
    <property type="entry name" value="NAD(P)-binding Rossmann-fold domains"/>
    <property type="match status" value="1"/>
</dbReference>
<name>A0ABV4UXW9_9BACL</name>
<sequence>MRAFVCTKYGPVDVLELREVEKPAPKGNEVLIKIHATTVNSGDCLVRGFNGPFLYRIPMRIMMGLRKPRKPILGVELAGEIEAVGKNVTRFKAGDRVFAFTGMRLGAYAEYICLREDGLLALKPDNATYEEAAAVSFGGTTALHFLRKGKIQSARKVLVYGASGAVGTAAVQLASYFGAEVTGVCSTANLELVKSLGADKVIDYTKEDLVNRGELYDIIFDAVGKVSRTKCKKALAPNGQYVSVTGQGIAKVRTEDLLLLKELMKKGKLKPVIDRRYSFEQMAEAHTYVEKGHKKGCVAITLEP</sequence>
<dbReference type="InterPro" id="IPR013149">
    <property type="entry name" value="ADH-like_C"/>
</dbReference>
<gene>
    <name evidence="2" type="ORF">ACEU3E_10795</name>
</gene>
<dbReference type="Pfam" id="PF00107">
    <property type="entry name" value="ADH_zinc_N"/>
    <property type="match status" value="1"/>
</dbReference>
<evidence type="ECO:0000259" key="1">
    <source>
        <dbReference type="SMART" id="SM00829"/>
    </source>
</evidence>
<dbReference type="Gene3D" id="3.90.180.10">
    <property type="entry name" value="Medium-chain alcohol dehydrogenases, catalytic domain"/>
    <property type="match status" value="1"/>
</dbReference>
<dbReference type="SUPFAM" id="SSF50129">
    <property type="entry name" value="GroES-like"/>
    <property type="match status" value="1"/>
</dbReference>
<protein>
    <submittedName>
        <fullName evidence="2">NAD(P)-dependent alcohol dehydrogenase</fullName>
    </submittedName>
</protein>
<organism evidence="2 3">
    <name type="scientific">Paenibacillus oleatilyticus</name>
    <dbReference type="NCBI Taxonomy" id="2594886"/>
    <lineage>
        <taxon>Bacteria</taxon>
        <taxon>Bacillati</taxon>
        <taxon>Bacillota</taxon>
        <taxon>Bacilli</taxon>
        <taxon>Bacillales</taxon>
        <taxon>Paenibacillaceae</taxon>
        <taxon>Paenibacillus</taxon>
    </lineage>
</organism>
<dbReference type="InterPro" id="IPR011032">
    <property type="entry name" value="GroES-like_sf"/>
</dbReference>
<dbReference type="CDD" id="cd08267">
    <property type="entry name" value="MDR1"/>
    <property type="match status" value="1"/>
</dbReference>
<comment type="caution">
    <text evidence="2">The sequence shown here is derived from an EMBL/GenBank/DDBJ whole genome shotgun (WGS) entry which is preliminary data.</text>
</comment>
<dbReference type="EMBL" id="JBHDLN010000004">
    <property type="protein sequence ID" value="MFB0842662.1"/>
    <property type="molecule type" value="Genomic_DNA"/>
</dbReference>
<dbReference type="Proteomes" id="UP001575622">
    <property type="component" value="Unassembled WGS sequence"/>
</dbReference>
<dbReference type="PANTHER" id="PTHR44013">
    <property type="entry name" value="ZINC-TYPE ALCOHOL DEHYDROGENASE-LIKE PROTEIN C16A3.02C"/>
    <property type="match status" value="1"/>
</dbReference>
<dbReference type="InterPro" id="IPR013154">
    <property type="entry name" value="ADH-like_N"/>
</dbReference>
<dbReference type="PANTHER" id="PTHR44013:SF1">
    <property type="entry name" value="ZINC-TYPE ALCOHOL DEHYDROGENASE-LIKE PROTEIN C16A3.02C"/>
    <property type="match status" value="1"/>
</dbReference>
<proteinExistence type="predicted"/>
<reference evidence="2 3" key="1">
    <citation type="submission" date="2024-09" db="EMBL/GenBank/DDBJ databases">
        <authorList>
            <person name="Makale K.P.P."/>
            <person name="Makhzoum A."/>
            <person name="Rantong G."/>
            <person name="Rahube T.O."/>
        </authorList>
    </citation>
    <scope>NUCLEOTIDE SEQUENCE [LARGE SCALE GENOMIC DNA]</scope>
    <source>
        <strain evidence="2 3">KM_D13</strain>
    </source>
</reference>
<dbReference type="InterPro" id="IPR036291">
    <property type="entry name" value="NAD(P)-bd_dom_sf"/>
</dbReference>
<evidence type="ECO:0000313" key="2">
    <source>
        <dbReference type="EMBL" id="MFB0842662.1"/>
    </source>
</evidence>
<dbReference type="InterPro" id="IPR020843">
    <property type="entry name" value="ER"/>
</dbReference>
<evidence type="ECO:0000313" key="3">
    <source>
        <dbReference type="Proteomes" id="UP001575622"/>
    </source>
</evidence>
<dbReference type="Gene3D" id="3.40.50.720">
    <property type="entry name" value="NAD(P)-binding Rossmann-like Domain"/>
    <property type="match status" value="1"/>
</dbReference>
<dbReference type="InterPro" id="IPR052733">
    <property type="entry name" value="Chloroplast_QOR"/>
</dbReference>
<dbReference type="Pfam" id="PF08240">
    <property type="entry name" value="ADH_N"/>
    <property type="match status" value="1"/>
</dbReference>
<keyword evidence="3" id="KW-1185">Reference proteome</keyword>